<protein>
    <submittedName>
        <fullName evidence="2">Uncharacterized protein</fullName>
    </submittedName>
</protein>
<organism evidence="2 3">
    <name type="scientific">Nonomuraea glycinis</name>
    <dbReference type="NCBI Taxonomy" id="2047744"/>
    <lineage>
        <taxon>Bacteria</taxon>
        <taxon>Bacillati</taxon>
        <taxon>Actinomycetota</taxon>
        <taxon>Actinomycetes</taxon>
        <taxon>Streptosporangiales</taxon>
        <taxon>Streptosporangiaceae</taxon>
        <taxon>Nonomuraea</taxon>
    </lineage>
</organism>
<dbReference type="AlphaFoldDB" id="A0A918AFJ3"/>
<feature type="compositionally biased region" description="Gly residues" evidence="1">
    <location>
        <begin position="271"/>
        <end position="286"/>
    </location>
</feature>
<feature type="compositionally biased region" description="Acidic residues" evidence="1">
    <location>
        <begin position="327"/>
        <end position="337"/>
    </location>
</feature>
<reference evidence="2" key="1">
    <citation type="journal article" date="2014" name="Int. J. Syst. Evol. Microbiol.">
        <title>Complete genome sequence of Corynebacterium casei LMG S-19264T (=DSM 44701T), isolated from a smear-ripened cheese.</title>
        <authorList>
            <consortium name="US DOE Joint Genome Institute (JGI-PGF)"/>
            <person name="Walter F."/>
            <person name="Albersmeier A."/>
            <person name="Kalinowski J."/>
            <person name="Ruckert C."/>
        </authorList>
    </citation>
    <scope>NUCLEOTIDE SEQUENCE</scope>
    <source>
        <strain evidence="2">CGMCC 4.7430</strain>
    </source>
</reference>
<keyword evidence="3" id="KW-1185">Reference proteome</keyword>
<feature type="compositionally biased region" description="Basic and acidic residues" evidence="1">
    <location>
        <begin position="313"/>
        <end position="326"/>
    </location>
</feature>
<dbReference type="Proteomes" id="UP000660745">
    <property type="component" value="Unassembled WGS sequence"/>
</dbReference>
<reference evidence="2" key="2">
    <citation type="submission" date="2020-09" db="EMBL/GenBank/DDBJ databases">
        <authorList>
            <person name="Sun Q."/>
            <person name="Zhou Y."/>
        </authorList>
    </citation>
    <scope>NUCLEOTIDE SEQUENCE</scope>
    <source>
        <strain evidence="2">CGMCC 4.7430</strain>
    </source>
</reference>
<sequence>MPGLNPRDSDPEFDMTYSRVRNLGSSVGGYGQDLSLMSDKTKAIDMHTLTFGVVGGGLNVAHRSVRDGAADALLQGQKVLESWKKALSDAADNTEQAEQASKASEEGGPKPPKIPTGGGGKLPGGLPTGGGLGGIDPPGGTKLPDDFKLPDDTKLPDDIKLPDDTKLPDDIKPPGDTKLPDDIKPPGDIKQPGLDDIKPPGDIKQPDLDGIKQPDLKNPDLSGVKPPDGTDLSGVDPRLNTPAMPQVQMPDSTTVDPRGSMARTGVSLPDGGAGGAAGNGSLGAGQGSLSKALNSGMPLYPMGGGGAGGAPGGEDRDRERGAHLAEDEGVWGGDEDISPAVLGREV</sequence>
<gene>
    <name evidence="2" type="ORF">GCM10012278_85780</name>
</gene>
<dbReference type="RefSeq" id="WP_189144525.1">
    <property type="nucleotide sequence ID" value="NZ_BMNK01000024.1"/>
</dbReference>
<accession>A0A918AFJ3</accession>
<name>A0A918AFJ3_9ACTN</name>
<feature type="compositionally biased region" description="Gly residues" evidence="1">
    <location>
        <begin position="302"/>
        <end position="312"/>
    </location>
</feature>
<feature type="region of interest" description="Disordered" evidence="1">
    <location>
        <begin position="87"/>
        <end position="346"/>
    </location>
</feature>
<proteinExistence type="predicted"/>
<dbReference type="EMBL" id="BMNK01000024">
    <property type="protein sequence ID" value="GGP17455.1"/>
    <property type="molecule type" value="Genomic_DNA"/>
</dbReference>
<evidence type="ECO:0000313" key="2">
    <source>
        <dbReference type="EMBL" id="GGP17455.1"/>
    </source>
</evidence>
<feature type="compositionally biased region" description="Basic and acidic residues" evidence="1">
    <location>
        <begin position="143"/>
        <end position="218"/>
    </location>
</feature>
<comment type="caution">
    <text evidence="2">The sequence shown here is derived from an EMBL/GenBank/DDBJ whole genome shotgun (WGS) entry which is preliminary data.</text>
</comment>
<feature type="compositionally biased region" description="Gly residues" evidence="1">
    <location>
        <begin position="116"/>
        <end position="137"/>
    </location>
</feature>
<evidence type="ECO:0000313" key="3">
    <source>
        <dbReference type="Proteomes" id="UP000660745"/>
    </source>
</evidence>
<evidence type="ECO:0000256" key="1">
    <source>
        <dbReference type="SAM" id="MobiDB-lite"/>
    </source>
</evidence>